<gene>
    <name evidence="2" type="ordered locus">VIT_01s0010g03430</name>
</gene>
<dbReference type="HOGENOM" id="CLU_2676116_0_0_1"/>
<name>D7TAW3_VITVI</name>
<protein>
    <submittedName>
        <fullName evidence="2">Uncharacterized protein</fullName>
    </submittedName>
</protein>
<proteinExistence type="predicted"/>
<dbReference type="PaxDb" id="29760-VIT_01s0010g03430.t01"/>
<evidence type="ECO:0000313" key="2">
    <source>
        <dbReference type="EMBL" id="CBI27636.3"/>
    </source>
</evidence>
<sequence>MVENRGSNITPSQAFQLRFNSVSSLSCSILFGIVPFIRLFDKSSLFIRSKFPIHVGIGPEMEFTLRSRRSKLVRC</sequence>
<organism evidence="2 3">
    <name type="scientific">Vitis vinifera</name>
    <name type="common">Grape</name>
    <dbReference type="NCBI Taxonomy" id="29760"/>
    <lineage>
        <taxon>Eukaryota</taxon>
        <taxon>Viridiplantae</taxon>
        <taxon>Streptophyta</taxon>
        <taxon>Embryophyta</taxon>
        <taxon>Tracheophyta</taxon>
        <taxon>Spermatophyta</taxon>
        <taxon>Magnoliopsida</taxon>
        <taxon>eudicotyledons</taxon>
        <taxon>Gunneridae</taxon>
        <taxon>Pentapetalae</taxon>
        <taxon>rosids</taxon>
        <taxon>Vitales</taxon>
        <taxon>Vitaceae</taxon>
        <taxon>Viteae</taxon>
        <taxon>Vitis</taxon>
    </lineage>
</organism>
<accession>D7TAW3</accession>
<keyword evidence="1" id="KW-0812">Transmembrane</keyword>
<evidence type="ECO:0000256" key="1">
    <source>
        <dbReference type="SAM" id="Phobius"/>
    </source>
</evidence>
<dbReference type="AlphaFoldDB" id="D7TAW3"/>
<dbReference type="Proteomes" id="UP000009183">
    <property type="component" value="Chromosome 1"/>
</dbReference>
<keyword evidence="3" id="KW-1185">Reference proteome</keyword>
<keyword evidence="1" id="KW-1133">Transmembrane helix</keyword>
<feature type="transmembrane region" description="Helical" evidence="1">
    <location>
        <begin position="20"/>
        <end position="40"/>
    </location>
</feature>
<dbReference type="InParanoid" id="D7TAW3"/>
<keyword evidence="1" id="KW-0472">Membrane</keyword>
<reference evidence="3" key="1">
    <citation type="journal article" date="2007" name="Nature">
        <title>The grapevine genome sequence suggests ancestral hexaploidization in major angiosperm phyla.</title>
        <authorList>
            <consortium name="The French-Italian Public Consortium for Grapevine Genome Characterization."/>
            <person name="Jaillon O."/>
            <person name="Aury J.-M."/>
            <person name="Noel B."/>
            <person name="Policriti A."/>
            <person name="Clepet C."/>
            <person name="Casagrande A."/>
            <person name="Choisne N."/>
            <person name="Aubourg S."/>
            <person name="Vitulo N."/>
            <person name="Jubin C."/>
            <person name="Vezzi A."/>
            <person name="Legeai F."/>
            <person name="Hugueney P."/>
            <person name="Dasilva C."/>
            <person name="Horner D."/>
            <person name="Mica E."/>
            <person name="Jublot D."/>
            <person name="Poulain J."/>
            <person name="Bruyere C."/>
            <person name="Billault A."/>
            <person name="Segurens B."/>
            <person name="Gouyvenoux M."/>
            <person name="Ugarte E."/>
            <person name="Cattonaro F."/>
            <person name="Anthouard V."/>
            <person name="Vico V."/>
            <person name="Del Fabbro C."/>
            <person name="Alaux M."/>
            <person name="Di Gaspero G."/>
            <person name="Dumas V."/>
            <person name="Felice N."/>
            <person name="Paillard S."/>
            <person name="Juman I."/>
            <person name="Moroldo M."/>
            <person name="Scalabrin S."/>
            <person name="Canaguier A."/>
            <person name="Le Clainche I."/>
            <person name="Malacrida G."/>
            <person name="Durand E."/>
            <person name="Pesole G."/>
            <person name="Laucou V."/>
            <person name="Chatelet P."/>
            <person name="Merdinoglu D."/>
            <person name="Delledonne M."/>
            <person name="Pezzotti M."/>
            <person name="Lecharny A."/>
            <person name="Scarpelli C."/>
            <person name="Artiguenave F."/>
            <person name="Pe M.E."/>
            <person name="Valle G."/>
            <person name="Morgante M."/>
            <person name="Caboche M."/>
            <person name="Adam-Blondon A.-F."/>
            <person name="Weissenbach J."/>
            <person name="Quetier F."/>
            <person name="Wincker P."/>
        </authorList>
    </citation>
    <scope>NUCLEOTIDE SEQUENCE [LARGE SCALE GENOMIC DNA]</scope>
    <source>
        <strain evidence="3">cv. Pinot noir / PN40024</strain>
    </source>
</reference>
<dbReference type="EMBL" id="FN595754">
    <property type="protein sequence ID" value="CBI27636.3"/>
    <property type="molecule type" value="Genomic_DNA"/>
</dbReference>
<evidence type="ECO:0000313" key="3">
    <source>
        <dbReference type="Proteomes" id="UP000009183"/>
    </source>
</evidence>